<sequence>MFLRDNTALERVPMRRAGSPSKSATIPNLQLETIIFEEYLVENKSVSDRSIAEMAGAAVKGGEASKSALTGDTVVSALGRASLRDDLASLDLRDAGEALGSGPHVAYEVAPFSVLRSLWLMPTKNR</sequence>
<name>A0A8H6PHN5_9EURO</name>
<dbReference type="Proteomes" id="UP000630445">
    <property type="component" value="Unassembled WGS sequence"/>
</dbReference>
<gene>
    <name evidence="1" type="ORF">CNMCM5793_006676</name>
</gene>
<comment type="caution">
    <text evidence="1">The sequence shown here is derived from an EMBL/GenBank/DDBJ whole genome shotgun (WGS) entry which is preliminary data.</text>
</comment>
<evidence type="ECO:0000313" key="1">
    <source>
        <dbReference type="EMBL" id="KAF7136972.1"/>
    </source>
</evidence>
<keyword evidence="2" id="KW-1185">Reference proteome</keyword>
<proteinExistence type="predicted"/>
<organism evidence="1 2">
    <name type="scientific">Aspergillus hiratsukae</name>
    <dbReference type="NCBI Taxonomy" id="1194566"/>
    <lineage>
        <taxon>Eukaryota</taxon>
        <taxon>Fungi</taxon>
        <taxon>Dikarya</taxon>
        <taxon>Ascomycota</taxon>
        <taxon>Pezizomycotina</taxon>
        <taxon>Eurotiomycetes</taxon>
        <taxon>Eurotiomycetidae</taxon>
        <taxon>Eurotiales</taxon>
        <taxon>Aspergillaceae</taxon>
        <taxon>Aspergillus</taxon>
        <taxon>Aspergillus subgen. Fumigati</taxon>
    </lineage>
</organism>
<dbReference type="AlphaFoldDB" id="A0A8H6PHN5"/>
<protein>
    <submittedName>
        <fullName evidence="1">Uncharacterized protein</fullName>
    </submittedName>
</protein>
<accession>A0A8H6PHN5</accession>
<evidence type="ECO:0000313" key="2">
    <source>
        <dbReference type="Proteomes" id="UP000630445"/>
    </source>
</evidence>
<dbReference type="EMBL" id="JACBAD010001674">
    <property type="protein sequence ID" value="KAF7136972.1"/>
    <property type="molecule type" value="Genomic_DNA"/>
</dbReference>
<reference evidence="1" key="1">
    <citation type="submission" date="2020-06" db="EMBL/GenBank/DDBJ databases">
        <title>Draft genome sequences of strains closely related to Aspergillus parafelis and Aspergillus hiratsukae.</title>
        <authorList>
            <person name="Dos Santos R.A.C."/>
            <person name="Rivero-Menendez O."/>
            <person name="Steenwyk J.L."/>
            <person name="Mead M.E."/>
            <person name="Goldman G.H."/>
            <person name="Alastruey-Izquierdo A."/>
            <person name="Rokas A."/>
        </authorList>
    </citation>
    <scope>NUCLEOTIDE SEQUENCE</scope>
    <source>
        <strain evidence="1">CNM-CM5793</strain>
    </source>
</reference>